<evidence type="ECO:0000259" key="6">
    <source>
        <dbReference type="Pfam" id="PF01578"/>
    </source>
</evidence>
<evidence type="ECO:0000313" key="7">
    <source>
        <dbReference type="EMBL" id="MFC4767877.1"/>
    </source>
</evidence>
<feature type="transmembrane region" description="Helical" evidence="5">
    <location>
        <begin position="60"/>
        <end position="81"/>
    </location>
</feature>
<feature type="transmembrane region" description="Helical" evidence="5">
    <location>
        <begin position="184"/>
        <end position="205"/>
    </location>
</feature>
<reference evidence="8" key="1">
    <citation type="journal article" date="2019" name="Int. J. Syst. Evol. Microbiol.">
        <title>The Global Catalogue of Microorganisms (GCM) 10K type strain sequencing project: providing services to taxonomists for standard genome sequencing and annotation.</title>
        <authorList>
            <consortium name="The Broad Institute Genomics Platform"/>
            <consortium name="The Broad Institute Genome Sequencing Center for Infectious Disease"/>
            <person name="Wu L."/>
            <person name="Ma J."/>
        </authorList>
    </citation>
    <scope>NUCLEOTIDE SEQUENCE [LARGE SCALE GENOMIC DNA]</scope>
    <source>
        <strain evidence="8">WYCCWR 12678</strain>
    </source>
</reference>
<evidence type="ECO:0000256" key="1">
    <source>
        <dbReference type="ARBA" id="ARBA00004141"/>
    </source>
</evidence>
<comment type="subcellular location">
    <subcellularLocation>
        <location evidence="1">Membrane</location>
        <topology evidence="1">Multi-pass membrane protein</topology>
    </subcellularLocation>
</comment>
<dbReference type="Pfam" id="PF01578">
    <property type="entry name" value="Cytochrom_C_asm"/>
    <property type="match status" value="1"/>
</dbReference>
<evidence type="ECO:0000256" key="3">
    <source>
        <dbReference type="ARBA" id="ARBA00022989"/>
    </source>
</evidence>
<dbReference type="PANTHER" id="PTHR30071:SF15">
    <property type="entry name" value="PROTEIN HEMX"/>
    <property type="match status" value="1"/>
</dbReference>
<evidence type="ECO:0000256" key="4">
    <source>
        <dbReference type="ARBA" id="ARBA00023136"/>
    </source>
</evidence>
<dbReference type="Proteomes" id="UP001596002">
    <property type="component" value="Unassembled WGS sequence"/>
</dbReference>
<keyword evidence="8" id="KW-1185">Reference proteome</keyword>
<feature type="transmembrane region" description="Helical" evidence="5">
    <location>
        <begin position="245"/>
        <end position="266"/>
    </location>
</feature>
<evidence type="ECO:0000313" key="8">
    <source>
        <dbReference type="Proteomes" id="UP001596002"/>
    </source>
</evidence>
<feature type="transmembrane region" description="Helical" evidence="5">
    <location>
        <begin position="36"/>
        <end position="54"/>
    </location>
</feature>
<feature type="transmembrane region" description="Helical" evidence="5">
    <location>
        <begin position="132"/>
        <end position="154"/>
    </location>
</feature>
<protein>
    <submittedName>
        <fullName evidence="7">Inner membrane protein YpjD</fullName>
    </submittedName>
</protein>
<feature type="transmembrane region" description="Helical" evidence="5">
    <location>
        <begin position="93"/>
        <end position="112"/>
    </location>
</feature>
<dbReference type="InterPro" id="IPR002541">
    <property type="entry name" value="Cyt_c_assembly"/>
</dbReference>
<feature type="transmembrane region" description="Helical" evidence="5">
    <location>
        <begin position="6"/>
        <end position="24"/>
    </location>
</feature>
<name>A0ABV9Q5C5_9BACL</name>
<comment type="caution">
    <text evidence="7">The sequence shown here is derived from an EMBL/GenBank/DDBJ whole genome shotgun (WGS) entry which is preliminary data.</text>
</comment>
<keyword evidence="2 5" id="KW-0812">Transmembrane</keyword>
<feature type="domain" description="Cytochrome c assembly protein" evidence="6">
    <location>
        <begin position="67"/>
        <end position="263"/>
    </location>
</feature>
<dbReference type="RefSeq" id="WP_380025799.1">
    <property type="nucleotide sequence ID" value="NZ_JBHSHC010000093.1"/>
</dbReference>
<proteinExistence type="predicted"/>
<sequence>MQGSVLLYDVMTFIYAVAVLLYFVDFVQPNRKVNRAAFVLLSAVWVIQSVFFVLRMLELNYVPVLTTFETMIFFSWILITFSLVINFFYRIDLFTFFTNVVGFAVVAFVTFTDKGATSLSASLQGNLLVLHVTMAFLSYACFLLATIFSIMYLIQEKLLKEKRWNDLFRRLPSLDQLEQFSYRLIVFGFPMLLVAMILGAIWYNARFDQVLILDPKPVVSVALLVIYGIYLYLRVSAGWLGRRLAWINITAFMAVVINYLIVGNFFSEFHNWK</sequence>
<keyword evidence="4 5" id="KW-0472">Membrane</keyword>
<gene>
    <name evidence="7" type="ORF">ACFO8Q_10985</name>
</gene>
<dbReference type="EMBL" id="JBHSHC010000093">
    <property type="protein sequence ID" value="MFC4767877.1"/>
    <property type="molecule type" value="Genomic_DNA"/>
</dbReference>
<evidence type="ECO:0000256" key="2">
    <source>
        <dbReference type="ARBA" id="ARBA00022692"/>
    </source>
</evidence>
<dbReference type="PANTHER" id="PTHR30071">
    <property type="entry name" value="HEME EXPORTER PROTEIN C"/>
    <property type="match status" value="1"/>
</dbReference>
<feature type="transmembrane region" description="Helical" evidence="5">
    <location>
        <begin position="217"/>
        <end position="233"/>
    </location>
</feature>
<accession>A0ABV9Q5C5</accession>
<dbReference type="InterPro" id="IPR045062">
    <property type="entry name" value="Cyt_c_biogenesis_CcsA/CcmC"/>
</dbReference>
<keyword evidence="3 5" id="KW-1133">Transmembrane helix</keyword>
<evidence type="ECO:0000256" key="5">
    <source>
        <dbReference type="SAM" id="Phobius"/>
    </source>
</evidence>
<organism evidence="7 8">
    <name type="scientific">Effusibacillus consociatus</name>
    <dbReference type="NCBI Taxonomy" id="1117041"/>
    <lineage>
        <taxon>Bacteria</taxon>
        <taxon>Bacillati</taxon>
        <taxon>Bacillota</taxon>
        <taxon>Bacilli</taxon>
        <taxon>Bacillales</taxon>
        <taxon>Alicyclobacillaceae</taxon>
        <taxon>Effusibacillus</taxon>
    </lineage>
</organism>